<protein>
    <submittedName>
        <fullName evidence="1">Transposase</fullName>
    </submittedName>
</protein>
<evidence type="ECO:0000313" key="2">
    <source>
        <dbReference type="Proteomes" id="UP000273982"/>
    </source>
</evidence>
<reference evidence="1 2" key="1">
    <citation type="submission" date="2018-11" db="EMBL/GenBank/DDBJ databases">
        <title>Genome squencing of methanotrophic bacteria isolated from alkaline groundwater in Korea.</title>
        <authorList>
            <person name="Nguyen L.N."/>
        </authorList>
    </citation>
    <scope>NUCLEOTIDE SEQUENCE [LARGE SCALE GENOMIC DNA]</scope>
    <source>
        <strain evidence="1 2">GW6</strain>
    </source>
</reference>
<organism evidence="1 2">
    <name type="scientific">Methylocystis rosea</name>
    <dbReference type="NCBI Taxonomy" id="173366"/>
    <lineage>
        <taxon>Bacteria</taxon>
        <taxon>Pseudomonadati</taxon>
        <taxon>Pseudomonadota</taxon>
        <taxon>Alphaproteobacteria</taxon>
        <taxon>Hyphomicrobiales</taxon>
        <taxon>Methylocystaceae</taxon>
        <taxon>Methylocystis</taxon>
    </lineage>
</organism>
<dbReference type="RefSeq" id="WP_124739094.1">
    <property type="nucleotide sequence ID" value="NZ_CP034086.1"/>
</dbReference>
<sequence length="189" mass="20166">MTRRRIPSRLGFRYVMMDMLTAALIAFDSPAAPLRREAVARSLGSLVESCVQGLIADALILAAPGRGLARIADEAGCALIETPHAADGLAQAVKAAQRDHLLLLLAGFAVERDFAEEAQDFFAFGDASRARTLRLAPDSLITRLAPGLARPVGLIAPKSALLSAEGADLARLARKMRGADLRTRARRVL</sequence>
<dbReference type="EMBL" id="CP034086">
    <property type="protein sequence ID" value="AZG77394.1"/>
    <property type="molecule type" value="Genomic_DNA"/>
</dbReference>
<dbReference type="AlphaFoldDB" id="A0A3G8M714"/>
<accession>A0A3G8M714</accession>
<name>A0A3G8M714_9HYPH</name>
<dbReference type="Proteomes" id="UP000273982">
    <property type="component" value="Chromosome"/>
</dbReference>
<dbReference type="KEGG" id="mros:EHO51_12005"/>
<gene>
    <name evidence="1" type="ORF">EHO51_12005</name>
</gene>
<proteinExistence type="predicted"/>
<evidence type="ECO:0000313" key="1">
    <source>
        <dbReference type="EMBL" id="AZG77394.1"/>
    </source>
</evidence>